<dbReference type="InterPro" id="IPR012001">
    <property type="entry name" value="Thiamin_PyroP_enz_TPP-bd_dom"/>
</dbReference>
<dbReference type="SUPFAM" id="SSF52467">
    <property type="entry name" value="DHS-like NAD/FAD-binding domain"/>
    <property type="match status" value="1"/>
</dbReference>
<dbReference type="Pfam" id="PF02776">
    <property type="entry name" value="TPP_enzyme_N"/>
    <property type="match status" value="1"/>
</dbReference>
<proteinExistence type="inferred from homology"/>
<dbReference type="InterPro" id="IPR029061">
    <property type="entry name" value="THDP-binding"/>
</dbReference>
<dbReference type="InterPro" id="IPR011766">
    <property type="entry name" value="TPP_enzyme_TPP-bd"/>
</dbReference>
<sequence>MTANTAGTPATDAPATAAAAAITGGEAIIRTLIAHGIDTAFCVPGESYLAVLEGLRVHDDRIRLLVHRHETGAACAAEAWARARRLPGIAMVTRGPGASNAAHGVHVAAQDSTPLVLMVGQVATAEYGLEAFQEVDYTAMFGQAVKAVIEPRTAADCAGATARALRIAMAGRPGPVILVLPEDVTEGVLTGDAAATVPDISHGVAAHALDLAHLRAAAGLPGAAAVIAAAEALSQAARPIIIGGEIAAFDRAHGALDRLARLTGAGLATAFRRQDLVPTDHPAWFGHLGLGRAPAQKRAFAEADLILIAGSRLDDVTTEGWTMPAAHQTVIHLYPDADAIARAAGRQIRLPAHLLVGDVAASLDALSDRLADTIPPADRINWRDAIHGEVTRFAADPVRPVLGAVDMAAVVITAAGIAGPDAAVAIDAGNFAGFVHRYWPFTRPDTQFATQAGAMGYGLPAGLGAATADDRRPVVVFAGDGGFMMTGQELATAVLERLPVKVIVVDNGVYGTILMHQTRRIGRGRDHGVVLSRPDFAMLARAYGAAGFTVERTEDFAGAFRAALAHDGPALVHVKTDPRDISAYGPLA</sequence>
<evidence type="ECO:0000259" key="5">
    <source>
        <dbReference type="Pfam" id="PF02775"/>
    </source>
</evidence>
<dbReference type="Gene3D" id="3.40.50.1220">
    <property type="entry name" value="TPP-binding domain"/>
    <property type="match status" value="1"/>
</dbReference>
<keyword evidence="8" id="KW-1185">Reference proteome</keyword>
<evidence type="ECO:0000259" key="4">
    <source>
        <dbReference type="Pfam" id="PF00205"/>
    </source>
</evidence>
<accession>A0ABU9YMI6</accession>
<protein>
    <submittedName>
        <fullName evidence="7">Thiamine pyrophosphate-dependent enzyme</fullName>
    </submittedName>
</protein>
<gene>
    <name evidence="7" type="ORF">WG926_16950</name>
</gene>
<dbReference type="InterPro" id="IPR012000">
    <property type="entry name" value="Thiamin_PyroP_enz_cen_dom"/>
</dbReference>
<feature type="domain" description="Thiamine pyrophosphate enzyme TPP-binding" evidence="5">
    <location>
        <begin position="427"/>
        <end position="574"/>
    </location>
</feature>
<comment type="caution">
    <text evidence="7">The sequence shown here is derived from an EMBL/GenBank/DDBJ whole genome shotgun (WGS) entry which is preliminary data.</text>
</comment>
<feature type="domain" description="Thiamine pyrophosphate enzyme central" evidence="4">
    <location>
        <begin position="228"/>
        <end position="366"/>
    </location>
</feature>
<evidence type="ECO:0000256" key="2">
    <source>
        <dbReference type="ARBA" id="ARBA00023052"/>
    </source>
</evidence>
<dbReference type="InterPro" id="IPR029035">
    <property type="entry name" value="DHS-like_NAD/FAD-binding_dom"/>
</dbReference>
<dbReference type="EMBL" id="JBBKTW010000006">
    <property type="protein sequence ID" value="MEN2990009.1"/>
    <property type="molecule type" value="Genomic_DNA"/>
</dbReference>
<dbReference type="Proteomes" id="UP001413721">
    <property type="component" value="Unassembled WGS sequence"/>
</dbReference>
<dbReference type="Pfam" id="PF00205">
    <property type="entry name" value="TPP_enzyme_M"/>
    <property type="match status" value="1"/>
</dbReference>
<dbReference type="PANTHER" id="PTHR18968:SF120">
    <property type="entry name" value="ACETOLACTATE SYNTHASE LARGE SUBUNIT"/>
    <property type="match status" value="1"/>
</dbReference>
<dbReference type="InterPro" id="IPR045229">
    <property type="entry name" value="TPP_enz"/>
</dbReference>
<evidence type="ECO:0000259" key="6">
    <source>
        <dbReference type="Pfam" id="PF02776"/>
    </source>
</evidence>
<comment type="similarity">
    <text evidence="1 3">Belongs to the TPP enzyme family.</text>
</comment>
<reference evidence="7 8" key="1">
    <citation type="submission" date="2024-03" db="EMBL/GenBank/DDBJ databases">
        <title>High-quality draft genome sequencing of Tistrella sp. BH-R2-4.</title>
        <authorList>
            <person name="Dong C."/>
        </authorList>
    </citation>
    <scope>NUCLEOTIDE SEQUENCE [LARGE SCALE GENOMIC DNA]</scope>
    <source>
        <strain evidence="7 8">BH-R2-4</strain>
    </source>
</reference>
<evidence type="ECO:0000256" key="3">
    <source>
        <dbReference type="RuleBase" id="RU362132"/>
    </source>
</evidence>
<dbReference type="RefSeq" id="WP_345935137.1">
    <property type="nucleotide sequence ID" value="NZ_JBBKTV010000010.1"/>
</dbReference>
<dbReference type="Gene3D" id="3.40.50.970">
    <property type="match status" value="2"/>
</dbReference>
<organism evidence="7 8">
    <name type="scientific">Tistrella arctica</name>
    <dbReference type="NCBI Taxonomy" id="3133430"/>
    <lineage>
        <taxon>Bacteria</taxon>
        <taxon>Pseudomonadati</taxon>
        <taxon>Pseudomonadota</taxon>
        <taxon>Alphaproteobacteria</taxon>
        <taxon>Geminicoccales</taxon>
        <taxon>Geminicoccaceae</taxon>
        <taxon>Tistrella</taxon>
    </lineage>
</organism>
<dbReference type="PANTHER" id="PTHR18968">
    <property type="entry name" value="THIAMINE PYROPHOSPHATE ENZYMES"/>
    <property type="match status" value="1"/>
</dbReference>
<evidence type="ECO:0000313" key="8">
    <source>
        <dbReference type="Proteomes" id="UP001413721"/>
    </source>
</evidence>
<evidence type="ECO:0000256" key="1">
    <source>
        <dbReference type="ARBA" id="ARBA00007812"/>
    </source>
</evidence>
<feature type="domain" description="Thiamine pyrophosphate enzyme N-terminal TPP-binding" evidence="6">
    <location>
        <begin position="23"/>
        <end position="140"/>
    </location>
</feature>
<dbReference type="SUPFAM" id="SSF52518">
    <property type="entry name" value="Thiamin diphosphate-binding fold (THDP-binding)"/>
    <property type="match status" value="2"/>
</dbReference>
<dbReference type="CDD" id="cd07035">
    <property type="entry name" value="TPP_PYR_POX_like"/>
    <property type="match status" value="1"/>
</dbReference>
<keyword evidence="2 3" id="KW-0786">Thiamine pyrophosphate</keyword>
<name>A0ABU9YMI6_9PROT</name>
<evidence type="ECO:0000313" key="7">
    <source>
        <dbReference type="EMBL" id="MEN2990009.1"/>
    </source>
</evidence>
<dbReference type="Pfam" id="PF02775">
    <property type="entry name" value="TPP_enzyme_C"/>
    <property type="match status" value="1"/>
</dbReference>
<dbReference type="CDD" id="cd00568">
    <property type="entry name" value="TPP_enzymes"/>
    <property type="match status" value="1"/>
</dbReference>